<name>A0ABU1TWH4_9BACL</name>
<evidence type="ECO:0000313" key="1">
    <source>
        <dbReference type="EMBL" id="MDR7071561.1"/>
    </source>
</evidence>
<protein>
    <submittedName>
        <fullName evidence="1">Uncharacterized protein</fullName>
    </submittedName>
</protein>
<gene>
    <name evidence="1" type="ORF">J2X07_000536</name>
</gene>
<accession>A0ABU1TWH4</accession>
<dbReference type="Proteomes" id="UP001258181">
    <property type="component" value="Unassembled WGS sequence"/>
</dbReference>
<organism evidence="1 2">
    <name type="scientific">Fictibacillus barbaricus</name>
    <dbReference type="NCBI Taxonomy" id="182136"/>
    <lineage>
        <taxon>Bacteria</taxon>
        <taxon>Bacillati</taxon>
        <taxon>Bacillota</taxon>
        <taxon>Bacilli</taxon>
        <taxon>Bacillales</taxon>
        <taxon>Fictibacillaceae</taxon>
        <taxon>Fictibacillus</taxon>
    </lineage>
</organism>
<evidence type="ECO:0000313" key="2">
    <source>
        <dbReference type="Proteomes" id="UP001258181"/>
    </source>
</evidence>
<keyword evidence="2" id="KW-1185">Reference proteome</keyword>
<sequence>MQQSKRDRTISERLLEEEGTKRLTSYLKFMVMLMGNFSKL</sequence>
<reference evidence="1 2" key="1">
    <citation type="submission" date="2023-07" db="EMBL/GenBank/DDBJ databases">
        <title>Sorghum-associated microbial communities from plants grown in Nebraska, USA.</title>
        <authorList>
            <person name="Schachtman D."/>
        </authorList>
    </citation>
    <scope>NUCLEOTIDE SEQUENCE [LARGE SCALE GENOMIC DNA]</scope>
    <source>
        <strain evidence="1 2">BE211</strain>
    </source>
</reference>
<proteinExistence type="predicted"/>
<dbReference type="EMBL" id="JAVDWA010000001">
    <property type="protein sequence ID" value="MDR7071561.1"/>
    <property type="molecule type" value="Genomic_DNA"/>
</dbReference>
<comment type="caution">
    <text evidence="1">The sequence shown here is derived from an EMBL/GenBank/DDBJ whole genome shotgun (WGS) entry which is preliminary data.</text>
</comment>